<dbReference type="InterPro" id="IPR001478">
    <property type="entry name" value="PDZ"/>
</dbReference>
<reference evidence="3 5" key="1">
    <citation type="journal article" date="2012" name="Nature">
        <title>Algal genomes reveal evolutionary mosaicism and the fate of nucleomorphs.</title>
        <authorList>
            <consortium name="DOE Joint Genome Institute"/>
            <person name="Curtis B.A."/>
            <person name="Tanifuji G."/>
            <person name="Burki F."/>
            <person name="Gruber A."/>
            <person name="Irimia M."/>
            <person name="Maruyama S."/>
            <person name="Arias M.C."/>
            <person name="Ball S.G."/>
            <person name="Gile G.H."/>
            <person name="Hirakawa Y."/>
            <person name="Hopkins J.F."/>
            <person name="Kuo A."/>
            <person name="Rensing S.A."/>
            <person name="Schmutz J."/>
            <person name="Symeonidi A."/>
            <person name="Elias M."/>
            <person name="Eveleigh R.J."/>
            <person name="Herman E.K."/>
            <person name="Klute M.J."/>
            <person name="Nakayama T."/>
            <person name="Obornik M."/>
            <person name="Reyes-Prieto A."/>
            <person name="Armbrust E.V."/>
            <person name="Aves S.J."/>
            <person name="Beiko R.G."/>
            <person name="Coutinho P."/>
            <person name="Dacks J.B."/>
            <person name="Durnford D.G."/>
            <person name="Fast N.M."/>
            <person name="Green B.R."/>
            <person name="Grisdale C.J."/>
            <person name="Hempel F."/>
            <person name="Henrissat B."/>
            <person name="Hoppner M.P."/>
            <person name="Ishida K."/>
            <person name="Kim E."/>
            <person name="Koreny L."/>
            <person name="Kroth P.G."/>
            <person name="Liu Y."/>
            <person name="Malik S.B."/>
            <person name="Maier U.G."/>
            <person name="McRose D."/>
            <person name="Mock T."/>
            <person name="Neilson J.A."/>
            <person name="Onodera N.T."/>
            <person name="Poole A.M."/>
            <person name="Pritham E.J."/>
            <person name="Richards T.A."/>
            <person name="Rocap G."/>
            <person name="Roy S.W."/>
            <person name="Sarai C."/>
            <person name="Schaack S."/>
            <person name="Shirato S."/>
            <person name="Slamovits C.H."/>
            <person name="Spencer D.F."/>
            <person name="Suzuki S."/>
            <person name="Worden A.Z."/>
            <person name="Zauner S."/>
            <person name="Barry K."/>
            <person name="Bell C."/>
            <person name="Bharti A.K."/>
            <person name="Crow J.A."/>
            <person name="Grimwood J."/>
            <person name="Kramer R."/>
            <person name="Lindquist E."/>
            <person name="Lucas S."/>
            <person name="Salamov A."/>
            <person name="McFadden G.I."/>
            <person name="Lane C.E."/>
            <person name="Keeling P.J."/>
            <person name="Gray M.W."/>
            <person name="Grigoriev I.V."/>
            <person name="Archibald J.M."/>
        </authorList>
    </citation>
    <scope>NUCLEOTIDE SEQUENCE</scope>
    <source>
        <strain evidence="3 5">CCMP2712</strain>
    </source>
</reference>
<feature type="domain" description="PDZ" evidence="2">
    <location>
        <begin position="169"/>
        <end position="226"/>
    </location>
</feature>
<reference evidence="5" key="2">
    <citation type="submission" date="2012-11" db="EMBL/GenBank/DDBJ databases">
        <authorList>
            <person name="Kuo A."/>
            <person name="Curtis B.A."/>
            <person name="Tanifuji G."/>
            <person name="Burki F."/>
            <person name="Gruber A."/>
            <person name="Irimia M."/>
            <person name="Maruyama S."/>
            <person name="Arias M.C."/>
            <person name="Ball S.G."/>
            <person name="Gile G.H."/>
            <person name="Hirakawa Y."/>
            <person name="Hopkins J.F."/>
            <person name="Rensing S.A."/>
            <person name="Schmutz J."/>
            <person name="Symeonidi A."/>
            <person name="Elias M."/>
            <person name="Eveleigh R.J."/>
            <person name="Herman E.K."/>
            <person name="Klute M.J."/>
            <person name="Nakayama T."/>
            <person name="Obornik M."/>
            <person name="Reyes-Prieto A."/>
            <person name="Armbrust E.V."/>
            <person name="Aves S.J."/>
            <person name="Beiko R.G."/>
            <person name="Coutinho P."/>
            <person name="Dacks J.B."/>
            <person name="Durnford D.G."/>
            <person name="Fast N.M."/>
            <person name="Green B.R."/>
            <person name="Grisdale C."/>
            <person name="Hempe F."/>
            <person name="Henrissat B."/>
            <person name="Hoppner M.P."/>
            <person name="Ishida K.-I."/>
            <person name="Kim E."/>
            <person name="Koreny L."/>
            <person name="Kroth P.G."/>
            <person name="Liu Y."/>
            <person name="Malik S.-B."/>
            <person name="Maier U.G."/>
            <person name="McRose D."/>
            <person name="Mock T."/>
            <person name="Neilson J.A."/>
            <person name="Onodera N.T."/>
            <person name="Poole A.M."/>
            <person name="Pritham E.J."/>
            <person name="Richards T.A."/>
            <person name="Rocap G."/>
            <person name="Roy S.W."/>
            <person name="Sarai C."/>
            <person name="Schaack S."/>
            <person name="Shirato S."/>
            <person name="Slamovits C.H."/>
            <person name="Spencer D.F."/>
            <person name="Suzuki S."/>
            <person name="Worden A.Z."/>
            <person name="Zauner S."/>
            <person name="Barry K."/>
            <person name="Bell C."/>
            <person name="Bharti A.K."/>
            <person name="Crow J.A."/>
            <person name="Grimwood J."/>
            <person name="Kramer R."/>
            <person name="Lindquist E."/>
            <person name="Lucas S."/>
            <person name="Salamov A."/>
            <person name="McFadden G.I."/>
            <person name="Lane C.E."/>
            <person name="Keeling P.J."/>
            <person name="Gray M.W."/>
            <person name="Grigoriev I.V."/>
            <person name="Archibald J.M."/>
        </authorList>
    </citation>
    <scope>NUCLEOTIDE SEQUENCE</scope>
    <source>
        <strain evidence="5">CCMP2712</strain>
    </source>
</reference>
<feature type="non-terminal residue" evidence="3">
    <location>
        <position position="655"/>
    </location>
</feature>
<dbReference type="PaxDb" id="55529-EKX31025"/>
<evidence type="ECO:0000259" key="2">
    <source>
        <dbReference type="PROSITE" id="PS50106"/>
    </source>
</evidence>
<dbReference type="RefSeq" id="XP_005818005.1">
    <property type="nucleotide sequence ID" value="XM_005817948.1"/>
</dbReference>
<dbReference type="SUPFAM" id="SSF50156">
    <property type="entry name" value="PDZ domain-like"/>
    <property type="match status" value="1"/>
</dbReference>
<reference evidence="4" key="3">
    <citation type="submission" date="2015-06" db="UniProtKB">
        <authorList>
            <consortium name="EnsemblProtists"/>
        </authorList>
    </citation>
    <scope>IDENTIFICATION</scope>
</reference>
<organism evidence="3">
    <name type="scientific">Guillardia theta (strain CCMP2712)</name>
    <name type="common">Cryptophyte</name>
    <dbReference type="NCBI Taxonomy" id="905079"/>
    <lineage>
        <taxon>Eukaryota</taxon>
        <taxon>Cryptophyceae</taxon>
        <taxon>Pyrenomonadales</taxon>
        <taxon>Geminigeraceae</taxon>
        <taxon>Guillardia</taxon>
    </lineage>
</organism>
<evidence type="ECO:0000256" key="1">
    <source>
        <dbReference type="SAM" id="Coils"/>
    </source>
</evidence>
<dbReference type="HOGENOM" id="CLU_418986_0_0_1"/>
<dbReference type="EMBL" id="JH993391">
    <property type="protein sequence ID" value="EKX31025.1"/>
    <property type="molecule type" value="Genomic_DNA"/>
</dbReference>
<dbReference type="EnsemblProtists" id="EKX31025">
    <property type="protein sequence ID" value="EKX31025"/>
    <property type="gene ID" value="GUITHDRAFT_149543"/>
</dbReference>
<dbReference type="PROSITE" id="PS50106">
    <property type="entry name" value="PDZ"/>
    <property type="match status" value="1"/>
</dbReference>
<keyword evidence="5" id="KW-1185">Reference proteome</keyword>
<dbReference type="Proteomes" id="UP000011087">
    <property type="component" value="Unassembled WGS sequence"/>
</dbReference>
<evidence type="ECO:0000313" key="4">
    <source>
        <dbReference type="EnsemblProtists" id="EKX31025"/>
    </source>
</evidence>
<keyword evidence="1" id="KW-0175">Coiled coil</keyword>
<dbReference type="KEGG" id="gtt:GUITHDRAFT_149543"/>
<accession>L1I595</accession>
<dbReference type="GeneID" id="17287745"/>
<feature type="coiled-coil region" evidence="1">
    <location>
        <begin position="326"/>
        <end position="360"/>
    </location>
</feature>
<protein>
    <recommendedName>
        <fullName evidence="2">PDZ domain-containing protein</fullName>
    </recommendedName>
</protein>
<feature type="coiled-coil region" evidence="1">
    <location>
        <begin position="412"/>
        <end position="646"/>
    </location>
</feature>
<dbReference type="InterPro" id="IPR036034">
    <property type="entry name" value="PDZ_sf"/>
</dbReference>
<evidence type="ECO:0000313" key="3">
    <source>
        <dbReference type="EMBL" id="EKX31025.1"/>
    </source>
</evidence>
<dbReference type="Gene3D" id="2.30.42.10">
    <property type="match status" value="1"/>
</dbReference>
<gene>
    <name evidence="3" type="ORF">GUITHDRAFT_149543</name>
</gene>
<name>L1I595_GUITC</name>
<dbReference type="AlphaFoldDB" id="L1I595"/>
<sequence length="655" mass="74715">MADAKVSRQVESQVEEFAQSVSLMFRSKLKEMRYRVKVNRCGFMPMNVPGYMHEENQSIPADMYISETGTGTRALALTLTRAALQLVSVTRTSSHSSSRPRLLFSVLVMFYPRVIVKTKAHVVQNKRASLEREMTRSPRGSEVREDRAEELLKAILDCVHSDLLCVRKVVENLLIGSPALSSREISKGDRIVKVDGIEVSEDNVHEALIGSDLPGSFVHLTLQTKDNRTKEVLLSRMSTQKLSRRKQMFEFLTTMKEIALQTGLGQVDQVEEAVRLWNTSIEEEDEAFSEIVRNLSVLRKDVKVLVDELRAGLHQGRRSSGGELDVDLGRMEREQLASELRRLKQEKVNADQKAKQEESLRVQAEQALASLMSPGTREDMGTLRADLNNLQLANSEKTMSLKMAEADMEMMRSNHRQQMSALEQQLLTLGREKERLEEELRGEYDNLEEELSRSRADLNKAKELGYKLETEKEELEGELRRARDAMDRSSLEIQNLEREIDSLKRVTQKLRETKDDMIVAESSVEQERDEAIMRAARAEADAKRLAPMVDSLASKNRELKEEIAEQIRVLATKDAELQQARQDYEGCHSDLVSLEMARKSTISELEQKSKELWRLEQEVHQLMNTRDDLNNKVVELREKIAADAAAYKIALSEID</sequence>
<proteinExistence type="predicted"/>
<dbReference type="OMA" id="CKQVNIM"/>
<evidence type="ECO:0000313" key="5">
    <source>
        <dbReference type="Proteomes" id="UP000011087"/>
    </source>
</evidence>